<reference evidence="9 10" key="1">
    <citation type="submission" date="2016-11" db="EMBL/GenBank/DDBJ databases">
        <authorList>
            <person name="Jaros S."/>
            <person name="Januszkiewicz K."/>
            <person name="Wedrychowicz H."/>
        </authorList>
    </citation>
    <scope>NUCLEOTIDE SEQUENCE [LARGE SCALE GENOMIC DNA]</scope>
    <source>
        <strain evidence="9 10">DSM 26991</strain>
    </source>
</reference>
<keyword evidence="10" id="KW-1185">Reference proteome</keyword>
<proteinExistence type="inferred from homology"/>
<evidence type="ECO:0000259" key="8">
    <source>
        <dbReference type="Pfam" id="PF14322"/>
    </source>
</evidence>
<evidence type="ECO:0000256" key="3">
    <source>
        <dbReference type="ARBA" id="ARBA00022729"/>
    </source>
</evidence>
<keyword evidence="5" id="KW-0998">Cell outer membrane</keyword>
<dbReference type="GO" id="GO:0009279">
    <property type="term" value="C:cell outer membrane"/>
    <property type="evidence" value="ECO:0007669"/>
    <property type="project" value="UniProtKB-SubCell"/>
</dbReference>
<dbReference type="EMBL" id="FQTV01000009">
    <property type="protein sequence ID" value="SHF50486.1"/>
    <property type="molecule type" value="Genomic_DNA"/>
</dbReference>
<dbReference type="InterPro" id="IPR033985">
    <property type="entry name" value="SusD-like_N"/>
</dbReference>
<evidence type="ECO:0000256" key="6">
    <source>
        <dbReference type="SAM" id="SignalP"/>
    </source>
</evidence>
<feature type="signal peptide" evidence="6">
    <location>
        <begin position="1"/>
        <end position="20"/>
    </location>
</feature>
<gene>
    <name evidence="9" type="ORF">SAMN05444405_109131</name>
</gene>
<name>A0A1M5C750_9BACE</name>
<evidence type="ECO:0000256" key="5">
    <source>
        <dbReference type="ARBA" id="ARBA00023237"/>
    </source>
</evidence>
<feature type="chain" id="PRO_5013132864" evidence="6">
    <location>
        <begin position="21"/>
        <end position="589"/>
    </location>
</feature>
<dbReference type="SUPFAM" id="SSF48452">
    <property type="entry name" value="TPR-like"/>
    <property type="match status" value="1"/>
</dbReference>
<feature type="domain" description="RagB/SusD" evidence="7">
    <location>
        <begin position="323"/>
        <end position="588"/>
    </location>
</feature>
<protein>
    <submittedName>
        <fullName evidence="9">Starch-binding associating with outer membrane</fullName>
    </submittedName>
</protein>
<dbReference type="Pfam" id="PF14322">
    <property type="entry name" value="SusD-like_3"/>
    <property type="match status" value="1"/>
</dbReference>
<feature type="domain" description="SusD-like N-terminal" evidence="8">
    <location>
        <begin position="29"/>
        <end position="242"/>
    </location>
</feature>
<comment type="subcellular location">
    <subcellularLocation>
        <location evidence="1">Cell outer membrane</location>
    </subcellularLocation>
</comment>
<comment type="similarity">
    <text evidence="2">Belongs to the SusD family.</text>
</comment>
<dbReference type="Pfam" id="PF07980">
    <property type="entry name" value="SusD_RagB"/>
    <property type="match status" value="1"/>
</dbReference>
<evidence type="ECO:0000313" key="10">
    <source>
        <dbReference type="Proteomes" id="UP000184509"/>
    </source>
</evidence>
<dbReference type="InterPro" id="IPR011990">
    <property type="entry name" value="TPR-like_helical_dom_sf"/>
</dbReference>
<dbReference type="Proteomes" id="UP000184509">
    <property type="component" value="Unassembled WGS sequence"/>
</dbReference>
<keyword evidence="3 6" id="KW-0732">Signal</keyword>
<evidence type="ECO:0000256" key="2">
    <source>
        <dbReference type="ARBA" id="ARBA00006275"/>
    </source>
</evidence>
<evidence type="ECO:0000313" key="9">
    <source>
        <dbReference type="EMBL" id="SHF50486.1"/>
    </source>
</evidence>
<dbReference type="PROSITE" id="PS51257">
    <property type="entry name" value="PROKAR_LIPOPROTEIN"/>
    <property type="match status" value="1"/>
</dbReference>
<dbReference type="STRING" id="1297750.SAMN05444405_109131"/>
<organism evidence="9 10">
    <name type="scientific">Bacteroides luti</name>
    <dbReference type="NCBI Taxonomy" id="1297750"/>
    <lineage>
        <taxon>Bacteria</taxon>
        <taxon>Pseudomonadati</taxon>
        <taxon>Bacteroidota</taxon>
        <taxon>Bacteroidia</taxon>
        <taxon>Bacteroidales</taxon>
        <taxon>Bacteroidaceae</taxon>
        <taxon>Bacteroides</taxon>
    </lineage>
</organism>
<dbReference type="AlphaFoldDB" id="A0A1M5C750"/>
<evidence type="ECO:0000259" key="7">
    <source>
        <dbReference type="Pfam" id="PF07980"/>
    </source>
</evidence>
<evidence type="ECO:0000256" key="4">
    <source>
        <dbReference type="ARBA" id="ARBA00023136"/>
    </source>
</evidence>
<dbReference type="RefSeq" id="WP_073401775.1">
    <property type="nucleotide sequence ID" value="NZ_FQTV01000009.1"/>
</dbReference>
<keyword evidence="4" id="KW-0472">Membrane</keyword>
<sequence>MKKTIIYSLLALSISASVLTSCEDSFGSFLDKQPSNELTEKQVFGDWSLMEQFHFDTYNFLRHGACRINNSWLDAATDLAETSYATGGVRTTFNIGNYYGSDGAAELSDTWEHYYRGIRKCNMIINRIDSVPKSPDLSNEKYLQDKTNYTSEARFLRVWFYWELFLRYGPVPIVTEVLDPDGDLLSKYTDRPTVKEFVVDFLLKELNECESGLLTYEDAWNSTYAGRIGQPMARALASRIKLYMASPRYSAESGVTWQEASDAAKSFIDTYGSKFALFTEETTDGILPYNNALLRTTYLDKNKEIIFFRNDVAVGWSAIQNDTPVGEGGKGGLCPSQNLVDMYDMIDGSSPFSTYDATGAPVYNSNGQPTVNAASGYSDATMWKGRDKRLEATVLYQGTKWGNGTINVIKGQRDNPVGNANATPTGYYVRKYIPEAILSSVHTGTSRRLWTFIRYAEIMLNYAEALNEVKGPCTEVYNMLDQIRHRSGITGSVANRSDLTSSKEAMRNFIHKERTIELAFEEHRAWDVRRWNVAVEALSRPIYGIDVATNGTISRKTAQKRIFEKKMYLYPIPEGEVWKTNIENNPDWK</sequence>
<accession>A0A1M5C750</accession>
<dbReference type="Gene3D" id="1.25.40.390">
    <property type="match status" value="1"/>
</dbReference>
<dbReference type="OrthoDB" id="691231at2"/>
<evidence type="ECO:0000256" key="1">
    <source>
        <dbReference type="ARBA" id="ARBA00004442"/>
    </source>
</evidence>
<dbReference type="InterPro" id="IPR012944">
    <property type="entry name" value="SusD_RagB_dom"/>
</dbReference>